<evidence type="ECO:0000313" key="8">
    <source>
        <dbReference type="EMBL" id="RCN49017.1"/>
    </source>
</evidence>
<evidence type="ECO:0000256" key="5">
    <source>
        <dbReference type="ARBA" id="ARBA00023002"/>
    </source>
</evidence>
<dbReference type="GO" id="GO:0071949">
    <property type="term" value="F:FAD binding"/>
    <property type="evidence" value="ECO:0007669"/>
    <property type="project" value="InterPro"/>
</dbReference>
<dbReference type="InterPro" id="IPR002938">
    <property type="entry name" value="FAD-bd"/>
</dbReference>
<evidence type="ECO:0000313" key="9">
    <source>
        <dbReference type="Proteomes" id="UP000252519"/>
    </source>
</evidence>
<evidence type="ECO:0000256" key="6">
    <source>
        <dbReference type="ARBA" id="ARBA00023033"/>
    </source>
</evidence>
<dbReference type="PRINTS" id="PR00420">
    <property type="entry name" value="RNGMNOXGNASE"/>
</dbReference>
<evidence type="ECO:0000256" key="2">
    <source>
        <dbReference type="ARBA" id="ARBA00022630"/>
    </source>
</evidence>
<sequence length="233" mass="27004">MVSAIIEDNVTMSPIVSYHLKIVLERLAKVRYRNLTSFVFRALLHKILLRSFRSHLLDTFHRVRPQSLISIKCRPHNFGDFVLLTGDAAHAMVPFYGQGMNCGFEDCLVLSEALDACNDDIPKALSLYSENRVKDAHTIIDLAMYNYEELKDLVNHRSYKLRKKLDLFLNRVFSNKWLPLYSMVTFTRMPYHEVVEERKRQDKVLSRLRNSALSMAAVGALLLIYCGKKKHLL</sequence>
<comment type="cofactor">
    <cofactor evidence="1">
        <name>FAD</name>
        <dbReference type="ChEBI" id="CHEBI:57692"/>
    </cofactor>
</comment>
<keyword evidence="4" id="KW-0521">NADP</keyword>
<evidence type="ECO:0000256" key="3">
    <source>
        <dbReference type="ARBA" id="ARBA00022827"/>
    </source>
</evidence>
<organism evidence="8 9">
    <name type="scientific">Ancylostoma caninum</name>
    <name type="common">Dog hookworm</name>
    <dbReference type="NCBI Taxonomy" id="29170"/>
    <lineage>
        <taxon>Eukaryota</taxon>
        <taxon>Metazoa</taxon>
        <taxon>Ecdysozoa</taxon>
        <taxon>Nematoda</taxon>
        <taxon>Chromadorea</taxon>
        <taxon>Rhabditida</taxon>
        <taxon>Rhabditina</taxon>
        <taxon>Rhabditomorpha</taxon>
        <taxon>Strongyloidea</taxon>
        <taxon>Ancylostomatidae</taxon>
        <taxon>Ancylostomatinae</taxon>
        <taxon>Ancylostoma</taxon>
    </lineage>
</organism>
<dbReference type="AlphaFoldDB" id="A0A368H1A7"/>
<dbReference type="InterPro" id="IPR036188">
    <property type="entry name" value="FAD/NAD-bd_sf"/>
</dbReference>
<reference evidence="8 9" key="1">
    <citation type="submission" date="2014-10" db="EMBL/GenBank/DDBJ databases">
        <title>Draft genome of the hookworm Ancylostoma caninum.</title>
        <authorList>
            <person name="Mitreva M."/>
        </authorList>
    </citation>
    <scope>NUCLEOTIDE SEQUENCE [LARGE SCALE GENOMIC DNA]</scope>
    <source>
        <strain evidence="8 9">Baltimore</strain>
    </source>
</reference>
<dbReference type="STRING" id="29170.A0A368H1A7"/>
<keyword evidence="9" id="KW-1185">Reference proteome</keyword>
<evidence type="ECO:0000256" key="4">
    <source>
        <dbReference type="ARBA" id="ARBA00022857"/>
    </source>
</evidence>
<dbReference type="GO" id="GO:0004502">
    <property type="term" value="F:kynurenine 3-monooxygenase activity"/>
    <property type="evidence" value="ECO:0007669"/>
    <property type="project" value="TreeGrafter"/>
</dbReference>
<accession>A0A368H1A7</accession>
<feature type="domain" description="FAD-binding" evidence="7">
    <location>
        <begin position="44"/>
        <end position="140"/>
    </location>
</feature>
<proteinExistence type="predicted"/>
<dbReference type="Gene3D" id="3.50.50.60">
    <property type="entry name" value="FAD/NAD(P)-binding domain"/>
    <property type="match status" value="1"/>
</dbReference>
<name>A0A368H1A7_ANCCA</name>
<dbReference type="PANTHER" id="PTHR46028">
    <property type="entry name" value="KYNURENINE 3-MONOOXYGENASE"/>
    <property type="match status" value="1"/>
</dbReference>
<dbReference type="OrthoDB" id="10053569at2759"/>
<evidence type="ECO:0000256" key="1">
    <source>
        <dbReference type="ARBA" id="ARBA00001974"/>
    </source>
</evidence>
<protein>
    <recommendedName>
        <fullName evidence="7">FAD-binding domain-containing protein</fullName>
    </recommendedName>
</protein>
<keyword evidence="6" id="KW-0503">Monooxygenase</keyword>
<dbReference type="GO" id="GO:0070189">
    <property type="term" value="P:kynurenine metabolic process"/>
    <property type="evidence" value="ECO:0007669"/>
    <property type="project" value="TreeGrafter"/>
</dbReference>
<keyword evidence="3" id="KW-0274">FAD</keyword>
<dbReference type="SUPFAM" id="SSF51905">
    <property type="entry name" value="FAD/NAD(P)-binding domain"/>
    <property type="match status" value="1"/>
</dbReference>
<keyword evidence="5" id="KW-0560">Oxidoreductase</keyword>
<dbReference type="PANTHER" id="PTHR46028:SF2">
    <property type="entry name" value="KYNURENINE 3-MONOOXYGENASE"/>
    <property type="match status" value="1"/>
</dbReference>
<dbReference type="Proteomes" id="UP000252519">
    <property type="component" value="Unassembled WGS sequence"/>
</dbReference>
<dbReference type="Pfam" id="PF01494">
    <property type="entry name" value="FAD_binding_3"/>
    <property type="match status" value="1"/>
</dbReference>
<keyword evidence="2" id="KW-0285">Flavoprotein</keyword>
<dbReference type="EMBL" id="JOJR01000039">
    <property type="protein sequence ID" value="RCN49017.1"/>
    <property type="molecule type" value="Genomic_DNA"/>
</dbReference>
<comment type="caution">
    <text evidence="8">The sequence shown here is derived from an EMBL/GenBank/DDBJ whole genome shotgun (WGS) entry which is preliminary data.</text>
</comment>
<dbReference type="GO" id="GO:0005741">
    <property type="term" value="C:mitochondrial outer membrane"/>
    <property type="evidence" value="ECO:0007669"/>
    <property type="project" value="TreeGrafter"/>
</dbReference>
<evidence type="ECO:0000259" key="7">
    <source>
        <dbReference type="Pfam" id="PF01494"/>
    </source>
</evidence>
<gene>
    <name evidence="8" type="ORF">ANCCAN_04894</name>
</gene>